<reference evidence="1 2" key="1">
    <citation type="submission" date="2016-04" db="EMBL/GenBank/DDBJ databases">
        <title>A degradative enzymes factory behind the ericoid mycorrhizal symbiosis.</title>
        <authorList>
            <consortium name="DOE Joint Genome Institute"/>
            <person name="Martino E."/>
            <person name="Morin E."/>
            <person name="Grelet G."/>
            <person name="Kuo A."/>
            <person name="Kohler A."/>
            <person name="Daghino S."/>
            <person name="Barry K."/>
            <person name="Choi C."/>
            <person name="Cichocki N."/>
            <person name="Clum A."/>
            <person name="Copeland A."/>
            <person name="Hainaut M."/>
            <person name="Haridas S."/>
            <person name="Labutti K."/>
            <person name="Lindquist E."/>
            <person name="Lipzen A."/>
            <person name="Khouja H.-R."/>
            <person name="Murat C."/>
            <person name="Ohm R."/>
            <person name="Olson A."/>
            <person name="Spatafora J."/>
            <person name="Veneault-Fourrey C."/>
            <person name="Henrissat B."/>
            <person name="Grigoriev I."/>
            <person name="Martin F."/>
            <person name="Perotto S."/>
        </authorList>
    </citation>
    <scope>NUCLEOTIDE SEQUENCE [LARGE SCALE GENOMIC DNA]</scope>
    <source>
        <strain evidence="1 2">E</strain>
    </source>
</reference>
<organism evidence="1 2">
    <name type="scientific">Hyaloscypha bicolor E</name>
    <dbReference type="NCBI Taxonomy" id="1095630"/>
    <lineage>
        <taxon>Eukaryota</taxon>
        <taxon>Fungi</taxon>
        <taxon>Dikarya</taxon>
        <taxon>Ascomycota</taxon>
        <taxon>Pezizomycotina</taxon>
        <taxon>Leotiomycetes</taxon>
        <taxon>Helotiales</taxon>
        <taxon>Hyaloscyphaceae</taxon>
        <taxon>Hyaloscypha</taxon>
        <taxon>Hyaloscypha bicolor</taxon>
    </lineage>
</organism>
<keyword evidence="2" id="KW-1185">Reference proteome</keyword>
<dbReference type="InParanoid" id="A0A2J6T6N8"/>
<name>A0A2J6T6N8_9HELO</name>
<protein>
    <submittedName>
        <fullName evidence="1">Uncharacterized protein</fullName>
    </submittedName>
</protein>
<proteinExistence type="predicted"/>
<evidence type="ECO:0000313" key="1">
    <source>
        <dbReference type="EMBL" id="PMD58691.1"/>
    </source>
</evidence>
<dbReference type="EMBL" id="KZ613817">
    <property type="protein sequence ID" value="PMD58691.1"/>
    <property type="molecule type" value="Genomic_DNA"/>
</dbReference>
<dbReference type="OrthoDB" id="3542370at2759"/>
<dbReference type="RefSeq" id="XP_024735595.1">
    <property type="nucleotide sequence ID" value="XM_024880374.1"/>
</dbReference>
<dbReference type="GeneID" id="36588451"/>
<sequence>MASGFGQASSSPYHDIWTVITTWKFACSHELTQEKSNRPASPSPFLYGGGRLERRAKSSTQQCPECTEAYENNHKAEREAARKKAAEDAALQPFVQATLRQMHECMQEAKAKKQEAKSLAIYKSQVVSIEKHIGEAANDEELRAELTIMLKNCKLLWASKVKKAVMEGKDLASTGTISKPELRNKLEKITLMMDGAEILKDKLEKINLMRDRVEILRDEESGKSLFGDEKRKEKLEAQLSDWKRVSAAMTDVVEMYEQRIAPHIEALEIIEKEIHEPWEYALTLMKEE</sequence>
<dbReference type="Proteomes" id="UP000235371">
    <property type="component" value="Unassembled WGS sequence"/>
</dbReference>
<dbReference type="AlphaFoldDB" id="A0A2J6T6N8"/>
<accession>A0A2J6T6N8</accession>
<evidence type="ECO:0000313" key="2">
    <source>
        <dbReference type="Proteomes" id="UP000235371"/>
    </source>
</evidence>
<gene>
    <name evidence="1" type="ORF">K444DRAFT_613561</name>
</gene>